<dbReference type="PANTHER" id="PTHR43877">
    <property type="entry name" value="AMINOALKYLPHOSPHONATE N-ACETYLTRANSFERASE-RELATED-RELATED"/>
    <property type="match status" value="1"/>
</dbReference>
<dbReference type="RefSeq" id="WP_160918883.1">
    <property type="nucleotide sequence ID" value="NZ_WMEY01000002.1"/>
</dbReference>
<protein>
    <submittedName>
        <fullName evidence="4">GNAT family N-acetyltransferase</fullName>
    </submittedName>
</protein>
<dbReference type="InterPro" id="IPR000182">
    <property type="entry name" value="GNAT_dom"/>
</dbReference>
<sequence>MNVRKARRGDELGITLLLSDMGYETSVHEVQDRLLPIMNDDLYVTLVVEEKKELLGMLGMHYERSYVANILIARIITMVTAEKYRQQGIGRKLIREAEKLANEKGASTVVLNSGNREERRPAHQFYEACGYLGKSTGFYKSLG</sequence>
<accession>A0A845EXE9</accession>
<dbReference type="InterPro" id="IPR050832">
    <property type="entry name" value="Bact_Acetyltransf"/>
</dbReference>
<proteinExistence type="predicted"/>
<reference evidence="4 5" key="1">
    <citation type="submission" date="2019-11" db="EMBL/GenBank/DDBJ databases">
        <title>Genome sequences of 17 halophilic strains isolated from different environments.</title>
        <authorList>
            <person name="Furrow R.E."/>
        </authorList>
    </citation>
    <scope>NUCLEOTIDE SEQUENCE [LARGE SCALE GENOMIC DNA]</scope>
    <source>
        <strain evidence="4 5">22506_14_FS</strain>
    </source>
</reference>
<dbReference type="GO" id="GO:0016747">
    <property type="term" value="F:acyltransferase activity, transferring groups other than amino-acyl groups"/>
    <property type="evidence" value="ECO:0007669"/>
    <property type="project" value="InterPro"/>
</dbReference>
<dbReference type="Gene3D" id="3.40.630.30">
    <property type="match status" value="1"/>
</dbReference>
<evidence type="ECO:0000259" key="3">
    <source>
        <dbReference type="PROSITE" id="PS51186"/>
    </source>
</evidence>
<dbReference type="SUPFAM" id="SSF55729">
    <property type="entry name" value="Acyl-CoA N-acyltransferases (Nat)"/>
    <property type="match status" value="1"/>
</dbReference>
<evidence type="ECO:0000313" key="4">
    <source>
        <dbReference type="EMBL" id="MYL63231.1"/>
    </source>
</evidence>
<organism evidence="4 5">
    <name type="scientific">Guptibacillus hwajinpoensis</name>
    <dbReference type="NCBI Taxonomy" id="208199"/>
    <lineage>
        <taxon>Bacteria</taxon>
        <taxon>Bacillati</taxon>
        <taxon>Bacillota</taxon>
        <taxon>Bacilli</taxon>
        <taxon>Bacillales</taxon>
        <taxon>Guptibacillaceae</taxon>
        <taxon>Guptibacillus</taxon>
    </lineage>
</organism>
<dbReference type="PROSITE" id="PS51186">
    <property type="entry name" value="GNAT"/>
    <property type="match status" value="1"/>
</dbReference>
<evidence type="ECO:0000313" key="5">
    <source>
        <dbReference type="Proteomes" id="UP000447833"/>
    </source>
</evidence>
<dbReference type="Proteomes" id="UP000447833">
    <property type="component" value="Unassembled WGS sequence"/>
</dbReference>
<dbReference type="Pfam" id="PF00583">
    <property type="entry name" value="Acetyltransf_1"/>
    <property type="match status" value="1"/>
</dbReference>
<dbReference type="EMBL" id="WMEY01000002">
    <property type="protein sequence ID" value="MYL63231.1"/>
    <property type="molecule type" value="Genomic_DNA"/>
</dbReference>
<dbReference type="InterPro" id="IPR016181">
    <property type="entry name" value="Acyl_CoA_acyltransferase"/>
</dbReference>
<dbReference type="CDD" id="cd04301">
    <property type="entry name" value="NAT_SF"/>
    <property type="match status" value="1"/>
</dbReference>
<keyword evidence="1 4" id="KW-0808">Transferase</keyword>
<keyword evidence="2" id="KW-0012">Acyltransferase</keyword>
<evidence type="ECO:0000256" key="2">
    <source>
        <dbReference type="ARBA" id="ARBA00023315"/>
    </source>
</evidence>
<feature type="domain" description="N-acetyltransferase" evidence="3">
    <location>
        <begin position="1"/>
        <end position="143"/>
    </location>
</feature>
<comment type="caution">
    <text evidence="4">The sequence shown here is derived from an EMBL/GenBank/DDBJ whole genome shotgun (WGS) entry which is preliminary data.</text>
</comment>
<dbReference type="AlphaFoldDB" id="A0A845EXE9"/>
<evidence type="ECO:0000256" key="1">
    <source>
        <dbReference type="ARBA" id="ARBA00022679"/>
    </source>
</evidence>
<gene>
    <name evidence="4" type="ORF">GLW07_07665</name>
</gene>
<name>A0A845EXE9_9BACL</name>